<dbReference type="Gene3D" id="3.40.50.1000">
    <property type="entry name" value="HAD superfamily/HAD-like"/>
    <property type="match status" value="1"/>
</dbReference>
<dbReference type="GO" id="GO:0006013">
    <property type="term" value="P:mannose metabolic process"/>
    <property type="evidence" value="ECO:0007669"/>
    <property type="project" value="TreeGrafter"/>
</dbReference>
<evidence type="ECO:0000313" key="14">
    <source>
        <dbReference type="EMBL" id="OLY85634.1"/>
    </source>
</evidence>
<keyword evidence="8 12" id="KW-0460">Magnesium</keyword>
<dbReference type="EMBL" id="LSSL01000052">
    <property type="protein sequence ID" value="OLY85634.1"/>
    <property type="molecule type" value="Genomic_DNA"/>
</dbReference>
<keyword evidence="7 12" id="KW-0479">Metal-binding</keyword>
<evidence type="ECO:0000256" key="9">
    <source>
        <dbReference type="ARBA" id="ARBA00023235"/>
    </source>
</evidence>
<reference evidence="14 15" key="1">
    <citation type="journal article" date="2016" name="Mol. Biol. Evol.">
        <title>Genome-Wide Survey of Gut Fungi (Harpellales) Reveals the First Horizontally Transferred Ubiquitin Gene from a Mosquito Host.</title>
        <authorList>
            <person name="Wang Y."/>
            <person name="White M.M."/>
            <person name="Kvist S."/>
            <person name="Moncalvo J.M."/>
        </authorList>
    </citation>
    <scope>NUCLEOTIDE SEQUENCE [LARGE SCALE GENOMIC DNA]</scope>
    <source>
        <strain evidence="14 15">ALG-7-W6</strain>
    </source>
</reference>
<dbReference type="CDD" id="cd02585">
    <property type="entry name" value="HAD_PMM"/>
    <property type="match status" value="1"/>
</dbReference>
<feature type="binding site" evidence="11">
    <location>
        <position position="175"/>
    </location>
    <ligand>
        <name>alpha-D-mannose 1-phosphate</name>
        <dbReference type="ChEBI" id="CHEBI:58409"/>
    </ligand>
</feature>
<dbReference type="NCBIfam" id="TIGR01484">
    <property type="entry name" value="HAD-SF-IIB"/>
    <property type="match status" value="1"/>
</dbReference>
<dbReference type="InterPro" id="IPR043169">
    <property type="entry name" value="PMM_cap"/>
</dbReference>
<dbReference type="GO" id="GO:0005829">
    <property type="term" value="C:cytosol"/>
    <property type="evidence" value="ECO:0007669"/>
    <property type="project" value="TreeGrafter"/>
</dbReference>
<evidence type="ECO:0000256" key="13">
    <source>
        <dbReference type="RuleBase" id="RU361118"/>
    </source>
</evidence>
<gene>
    <name evidence="14" type="ORF">AYI68_g169</name>
</gene>
<feature type="binding site" evidence="11">
    <location>
        <position position="137"/>
    </location>
    <ligand>
        <name>alpha-D-mannose 1-phosphate</name>
        <dbReference type="ChEBI" id="CHEBI:58409"/>
    </ligand>
</feature>
<dbReference type="EC" id="5.4.2.8" evidence="5 13"/>
<evidence type="ECO:0000256" key="12">
    <source>
        <dbReference type="PIRSR" id="PIRSR605002-3"/>
    </source>
</evidence>
<evidence type="ECO:0000256" key="11">
    <source>
        <dbReference type="PIRSR" id="PIRSR605002-2"/>
    </source>
</evidence>
<comment type="caution">
    <text evidence="14">The sequence shown here is derived from an EMBL/GenBank/DDBJ whole genome shotgun (WGS) entry which is preliminary data.</text>
</comment>
<accession>A0A1R0H947</accession>
<keyword evidence="6 13" id="KW-0963">Cytoplasm</keyword>
<comment type="cofactor">
    <cofactor evidence="12">
        <name>Mg(2+)</name>
        <dbReference type="ChEBI" id="CHEBI:18420"/>
    </cofactor>
</comment>
<dbReference type="Gene3D" id="3.30.1240.20">
    <property type="match status" value="1"/>
</dbReference>
<feature type="binding site" evidence="11">
    <location>
        <position position="177"/>
    </location>
    <ligand>
        <name>alpha-D-mannose 1-phosphate</name>
        <dbReference type="ChEBI" id="CHEBI:58409"/>
    </ligand>
</feature>
<comment type="catalytic activity">
    <reaction evidence="13">
        <text>alpha-D-mannose 1-phosphate = D-mannose 6-phosphate</text>
        <dbReference type="Rhea" id="RHEA:11140"/>
        <dbReference type="ChEBI" id="CHEBI:58409"/>
        <dbReference type="ChEBI" id="CHEBI:58735"/>
        <dbReference type="EC" id="5.4.2.8"/>
    </reaction>
</comment>
<sequence>MTANSPWKSRQLPTTLCLFDVDGTLTPSRGKISPEMKEALVRLRENKQMDQLGDNVLDEFDFCFSENGLVSYRCGVPLKKESFINFLGEDKYKHLVNFTLRYIADLDLPVKRGTFIEFRNGMVNISPIGRNCSQEERKAFLKYDQEHGIRPDLVAKLQKEFPDYGLKYSIGGEISIDVFPIGWDKTYALRHLDHENFDVVHFFGDKTMPGGNDYEIYSSGKVTGHAVRDPNDTLHILNQLFGV</sequence>
<evidence type="ECO:0000256" key="5">
    <source>
        <dbReference type="ARBA" id="ARBA00012730"/>
    </source>
</evidence>
<feature type="binding site" evidence="11">
    <location>
        <position position="130"/>
    </location>
    <ligand>
        <name>alpha-D-mannose 1-phosphate</name>
        <dbReference type="ChEBI" id="CHEBI:58409"/>
    </ligand>
</feature>
<keyword evidence="9 13" id="KW-0413">Isomerase</keyword>
<dbReference type="OrthoDB" id="10264771at2759"/>
<feature type="active site" description="Nucleophile" evidence="10">
    <location>
        <position position="20"/>
    </location>
</feature>
<feature type="binding site" evidence="12">
    <location>
        <position position="20"/>
    </location>
    <ligand>
        <name>Mg(2+)</name>
        <dbReference type="ChEBI" id="CHEBI:18420"/>
        <label>1</label>
    </ligand>
</feature>
<protein>
    <recommendedName>
        <fullName evidence="5 13">Phosphomannomutase</fullName>
        <ecNumber evidence="5 13">5.4.2.8</ecNumber>
    </recommendedName>
</protein>
<dbReference type="InterPro" id="IPR005002">
    <property type="entry name" value="PMM"/>
</dbReference>
<dbReference type="STRING" id="133383.A0A1R0H947"/>
<evidence type="ECO:0000256" key="7">
    <source>
        <dbReference type="ARBA" id="ARBA00022723"/>
    </source>
</evidence>
<feature type="binding site" evidence="12">
    <location>
        <position position="205"/>
    </location>
    <ligand>
        <name>Mg(2+)</name>
        <dbReference type="ChEBI" id="CHEBI:18420"/>
        <label>1</label>
    </ligand>
</feature>
<dbReference type="GO" id="GO:0046872">
    <property type="term" value="F:metal ion binding"/>
    <property type="evidence" value="ECO:0007669"/>
    <property type="project" value="UniProtKB-KW"/>
</dbReference>
<evidence type="ECO:0000256" key="8">
    <source>
        <dbReference type="ARBA" id="ARBA00022842"/>
    </source>
</evidence>
<dbReference type="GO" id="GO:0004615">
    <property type="term" value="F:phosphomannomutase activity"/>
    <property type="evidence" value="ECO:0007669"/>
    <property type="project" value="UniProtKB-EC"/>
</dbReference>
<dbReference type="PANTHER" id="PTHR10466:SF0">
    <property type="entry name" value="PHOSPHOMANNOMUTASE"/>
    <property type="match status" value="1"/>
</dbReference>
<name>A0A1R0H947_9FUNG</name>
<dbReference type="InterPro" id="IPR023214">
    <property type="entry name" value="HAD_sf"/>
</dbReference>
<feature type="binding site" evidence="12">
    <location>
        <position position="22"/>
    </location>
    <ligand>
        <name>Mg(2+)</name>
        <dbReference type="ChEBI" id="CHEBI:18420"/>
        <label>1</label>
    </ligand>
</feature>
<dbReference type="GO" id="GO:0009298">
    <property type="term" value="P:GDP-mannose biosynthetic process"/>
    <property type="evidence" value="ECO:0007669"/>
    <property type="project" value="UniProtKB-UniPathway"/>
</dbReference>
<comment type="subcellular location">
    <subcellularLocation>
        <location evidence="1 13">Cytoplasm</location>
    </subcellularLocation>
</comment>
<dbReference type="InterPro" id="IPR036412">
    <property type="entry name" value="HAD-like_sf"/>
</dbReference>
<dbReference type="GO" id="GO:0006487">
    <property type="term" value="P:protein N-linked glycosylation"/>
    <property type="evidence" value="ECO:0007669"/>
    <property type="project" value="TreeGrafter"/>
</dbReference>
<dbReference type="Pfam" id="PF03332">
    <property type="entry name" value="PMM"/>
    <property type="match status" value="1"/>
</dbReference>
<organism evidence="14 15">
    <name type="scientific">Smittium mucronatum</name>
    <dbReference type="NCBI Taxonomy" id="133383"/>
    <lineage>
        <taxon>Eukaryota</taxon>
        <taxon>Fungi</taxon>
        <taxon>Fungi incertae sedis</taxon>
        <taxon>Zoopagomycota</taxon>
        <taxon>Kickxellomycotina</taxon>
        <taxon>Harpellomycetes</taxon>
        <taxon>Harpellales</taxon>
        <taxon>Legeriomycetaceae</taxon>
        <taxon>Smittium</taxon>
    </lineage>
</organism>
<feature type="active site" description="Proton donor/acceptor" evidence="10">
    <location>
        <position position="22"/>
    </location>
</feature>
<feature type="binding site" evidence="12">
    <location>
        <position position="217"/>
    </location>
    <ligand>
        <name>Mg(2+)</name>
        <dbReference type="ChEBI" id="CHEBI:18420"/>
        <label>1</label>
    </ligand>
</feature>
<dbReference type="InterPro" id="IPR006379">
    <property type="entry name" value="HAD-SF_hydro_IIB"/>
</dbReference>
<evidence type="ECO:0000256" key="4">
    <source>
        <dbReference type="ARBA" id="ARBA00011738"/>
    </source>
</evidence>
<evidence type="ECO:0000313" key="15">
    <source>
        <dbReference type="Proteomes" id="UP000187455"/>
    </source>
</evidence>
<evidence type="ECO:0000256" key="1">
    <source>
        <dbReference type="ARBA" id="ARBA00004496"/>
    </source>
</evidence>
<dbReference type="SFLD" id="SFLDG01143">
    <property type="entry name" value="C2.B.3:_Phosphomannomutase_Lik"/>
    <property type="match status" value="1"/>
</dbReference>
<keyword evidence="15" id="KW-1185">Reference proteome</keyword>
<comment type="pathway">
    <text evidence="2 13">Nucleotide-sugar biosynthesis; GDP-alpha-D-mannose biosynthesis; alpha-D-mannose 1-phosphate from D-fructose 6-phosphate: step 2/2.</text>
</comment>
<dbReference type="UniPathway" id="UPA00126">
    <property type="reaction ID" value="UER00424"/>
</dbReference>
<dbReference type="PANTHER" id="PTHR10466">
    <property type="entry name" value="PHOSPHOMANNOMUTASE"/>
    <property type="match status" value="1"/>
</dbReference>
<dbReference type="SFLD" id="SFLDG01140">
    <property type="entry name" value="C2.B:_Phosphomannomutase_and_P"/>
    <property type="match status" value="1"/>
</dbReference>
<evidence type="ECO:0000256" key="6">
    <source>
        <dbReference type="ARBA" id="ARBA00022490"/>
    </source>
</evidence>
<dbReference type="Proteomes" id="UP000187455">
    <property type="component" value="Unassembled WGS sequence"/>
</dbReference>
<feature type="binding site" evidence="11">
    <location>
        <position position="119"/>
    </location>
    <ligand>
        <name>alpha-D-mannose 1-phosphate</name>
        <dbReference type="ChEBI" id="CHEBI:58409"/>
    </ligand>
</feature>
<dbReference type="SUPFAM" id="SSF56784">
    <property type="entry name" value="HAD-like"/>
    <property type="match status" value="1"/>
</dbReference>
<evidence type="ECO:0000256" key="10">
    <source>
        <dbReference type="PIRSR" id="PIRSR605002-1"/>
    </source>
</evidence>
<comment type="similarity">
    <text evidence="3 13">Belongs to the eukaryotic PMM family.</text>
</comment>
<feature type="binding site" evidence="11">
    <location>
        <position position="29"/>
    </location>
    <ligand>
        <name>alpha-D-mannose 1-phosphate</name>
        <dbReference type="ChEBI" id="CHEBI:58409"/>
    </ligand>
</feature>
<evidence type="ECO:0000256" key="3">
    <source>
        <dbReference type="ARBA" id="ARBA00009736"/>
    </source>
</evidence>
<dbReference type="AlphaFoldDB" id="A0A1R0H947"/>
<evidence type="ECO:0000256" key="2">
    <source>
        <dbReference type="ARBA" id="ARBA00004699"/>
    </source>
</evidence>
<dbReference type="FunFam" id="3.30.1240.20:FF:000001">
    <property type="entry name" value="Phosphomannomutase"/>
    <property type="match status" value="1"/>
</dbReference>
<dbReference type="SFLD" id="SFLDS00003">
    <property type="entry name" value="Haloacid_Dehalogenase"/>
    <property type="match status" value="1"/>
</dbReference>
<comment type="function">
    <text evidence="13">Involved in the synthesis of the GDP-mannose and dolichol-phosphate-mannose required for a number of critical mannosyl transfer reactions.</text>
</comment>
<comment type="subunit">
    <text evidence="4 13">Homodimer.</text>
</comment>
<proteinExistence type="inferred from homology"/>